<dbReference type="InterPro" id="IPR019979">
    <property type="entry name" value="Ribosomal_uS17_CS"/>
</dbReference>
<evidence type="ECO:0000256" key="3">
    <source>
        <dbReference type="ARBA" id="ARBA00022884"/>
    </source>
</evidence>
<keyword evidence="2" id="KW-0699">rRNA-binding</keyword>
<dbReference type="NCBIfam" id="NF004123">
    <property type="entry name" value="PRK05610.1"/>
    <property type="match status" value="1"/>
</dbReference>
<accession>A0A0F9RBI4</accession>
<protein>
    <recommendedName>
        <fullName evidence="7">30S ribosomal protein S17</fullName>
    </recommendedName>
</protein>
<dbReference type="PANTHER" id="PTHR10744:SF1">
    <property type="entry name" value="SMALL RIBOSOMAL SUBUNIT PROTEIN US17M"/>
    <property type="match status" value="1"/>
</dbReference>
<dbReference type="AlphaFoldDB" id="A0A0F9RBI4"/>
<keyword evidence="3" id="KW-0694">RNA-binding</keyword>
<dbReference type="SUPFAM" id="SSF50249">
    <property type="entry name" value="Nucleic acid-binding proteins"/>
    <property type="match status" value="1"/>
</dbReference>
<dbReference type="InterPro" id="IPR012340">
    <property type="entry name" value="NA-bd_OB-fold"/>
</dbReference>
<dbReference type="InterPro" id="IPR000266">
    <property type="entry name" value="Ribosomal_uS17"/>
</dbReference>
<dbReference type="GO" id="GO:0006412">
    <property type="term" value="P:translation"/>
    <property type="evidence" value="ECO:0007669"/>
    <property type="project" value="InterPro"/>
</dbReference>
<proteinExistence type="inferred from homology"/>
<keyword evidence="5" id="KW-0687">Ribonucleoprotein</keyword>
<dbReference type="GO" id="GO:0019843">
    <property type="term" value="F:rRNA binding"/>
    <property type="evidence" value="ECO:0007669"/>
    <property type="project" value="UniProtKB-KW"/>
</dbReference>
<evidence type="ECO:0000313" key="6">
    <source>
        <dbReference type="EMBL" id="KKN14703.1"/>
    </source>
</evidence>
<sequence length="84" mass="9906">MGTKNIDRRKTVFGVVTSNKMFKTITVKSEKRVKHPKYGKFVRRVTTYKAHDEENKVSIGDKVEITETRPLSKTKRWRLVRIVK</sequence>
<dbReference type="Pfam" id="PF00366">
    <property type="entry name" value="Ribosomal_S17"/>
    <property type="match status" value="1"/>
</dbReference>
<evidence type="ECO:0000256" key="4">
    <source>
        <dbReference type="ARBA" id="ARBA00022980"/>
    </source>
</evidence>
<dbReference type="GO" id="GO:0003735">
    <property type="term" value="F:structural constituent of ribosome"/>
    <property type="evidence" value="ECO:0007669"/>
    <property type="project" value="InterPro"/>
</dbReference>
<gene>
    <name evidence="6" type="ORF">LCGC14_0993590</name>
</gene>
<evidence type="ECO:0000256" key="2">
    <source>
        <dbReference type="ARBA" id="ARBA00022730"/>
    </source>
</evidence>
<evidence type="ECO:0000256" key="1">
    <source>
        <dbReference type="ARBA" id="ARBA00010254"/>
    </source>
</evidence>
<dbReference type="Gene3D" id="2.40.50.140">
    <property type="entry name" value="Nucleic acid-binding proteins"/>
    <property type="match status" value="1"/>
</dbReference>
<comment type="caution">
    <text evidence="6">The sequence shown here is derived from an EMBL/GenBank/DDBJ whole genome shotgun (WGS) entry which is preliminary data.</text>
</comment>
<dbReference type="NCBIfam" id="TIGR03635">
    <property type="entry name" value="uS17_bact"/>
    <property type="match status" value="1"/>
</dbReference>
<dbReference type="HAMAP" id="MF_01345_B">
    <property type="entry name" value="Ribosomal_uS17_B"/>
    <property type="match status" value="1"/>
</dbReference>
<reference evidence="6" key="1">
    <citation type="journal article" date="2015" name="Nature">
        <title>Complex archaea that bridge the gap between prokaryotes and eukaryotes.</title>
        <authorList>
            <person name="Spang A."/>
            <person name="Saw J.H."/>
            <person name="Jorgensen S.L."/>
            <person name="Zaremba-Niedzwiedzka K."/>
            <person name="Martijn J."/>
            <person name="Lind A.E."/>
            <person name="van Eijk R."/>
            <person name="Schleper C."/>
            <person name="Guy L."/>
            <person name="Ettema T.J."/>
        </authorList>
    </citation>
    <scope>NUCLEOTIDE SEQUENCE</scope>
</reference>
<dbReference type="InterPro" id="IPR019984">
    <property type="entry name" value="Ribosomal_uS17_bact/chlr"/>
</dbReference>
<evidence type="ECO:0000256" key="5">
    <source>
        <dbReference type="ARBA" id="ARBA00023274"/>
    </source>
</evidence>
<dbReference type="GO" id="GO:0022627">
    <property type="term" value="C:cytosolic small ribosomal subunit"/>
    <property type="evidence" value="ECO:0007669"/>
    <property type="project" value="TreeGrafter"/>
</dbReference>
<dbReference type="PROSITE" id="PS00056">
    <property type="entry name" value="RIBOSOMAL_S17"/>
    <property type="match status" value="1"/>
</dbReference>
<evidence type="ECO:0008006" key="7">
    <source>
        <dbReference type="Google" id="ProtNLM"/>
    </source>
</evidence>
<dbReference type="PANTHER" id="PTHR10744">
    <property type="entry name" value="40S RIBOSOMAL PROTEIN S11 FAMILY MEMBER"/>
    <property type="match status" value="1"/>
</dbReference>
<name>A0A0F9RBI4_9ZZZZ</name>
<dbReference type="CDD" id="cd00364">
    <property type="entry name" value="Ribosomal_uS17"/>
    <property type="match status" value="1"/>
</dbReference>
<comment type="similarity">
    <text evidence="1">Belongs to the universal ribosomal protein uS17 family.</text>
</comment>
<organism evidence="6">
    <name type="scientific">marine sediment metagenome</name>
    <dbReference type="NCBI Taxonomy" id="412755"/>
    <lineage>
        <taxon>unclassified sequences</taxon>
        <taxon>metagenomes</taxon>
        <taxon>ecological metagenomes</taxon>
    </lineage>
</organism>
<dbReference type="EMBL" id="LAZR01003792">
    <property type="protein sequence ID" value="KKN14703.1"/>
    <property type="molecule type" value="Genomic_DNA"/>
</dbReference>
<dbReference type="PRINTS" id="PR00973">
    <property type="entry name" value="RIBOSOMALS17"/>
</dbReference>
<keyword evidence="4" id="KW-0689">Ribosomal protein</keyword>